<dbReference type="RefSeq" id="WP_083040697.1">
    <property type="nucleotide sequence ID" value="NZ_JACKSG010000233.1"/>
</dbReference>
<comment type="caution">
    <text evidence="1">The sequence shown here is derived from an EMBL/GenBank/DDBJ whole genome shotgun (WGS) entry which is preliminary data.</text>
</comment>
<keyword evidence="2" id="KW-1185">Reference proteome</keyword>
<name>A0ABX3REM3_MYCAL</name>
<dbReference type="Proteomes" id="UP000192693">
    <property type="component" value="Unassembled WGS sequence"/>
</dbReference>
<accession>A0ABX3REM3</accession>
<sequence>MPAGATIAAVSSAAVGGLRAIGTEAALAAVIALCPGDLARGRFSRGRDIEIGAMTSHPFVSIDVAPGFIEHALGGIDYRTVCGYRCGAGVPIRLKYHAANFSDLHFGRFIALLNFVNFVIA</sequence>
<protein>
    <submittedName>
        <fullName evidence="1">Uncharacterized protein</fullName>
    </submittedName>
</protein>
<evidence type="ECO:0000313" key="2">
    <source>
        <dbReference type="Proteomes" id="UP000192693"/>
    </source>
</evidence>
<dbReference type="EMBL" id="MVHC01000057">
    <property type="protein sequence ID" value="OQZ91817.1"/>
    <property type="molecule type" value="Genomic_DNA"/>
</dbReference>
<proteinExistence type="predicted"/>
<evidence type="ECO:0000313" key="1">
    <source>
        <dbReference type="EMBL" id="OQZ91817.1"/>
    </source>
</evidence>
<organism evidence="1 2">
    <name type="scientific">Mycolicibacter algericus DSM 45454</name>
    <dbReference type="NCBI Taxonomy" id="723879"/>
    <lineage>
        <taxon>Bacteria</taxon>
        <taxon>Bacillati</taxon>
        <taxon>Actinomycetota</taxon>
        <taxon>Actinomycetes</taxon>
        <taxon>Mycobacteriales</taxon>
        <taxon>Mycobacteriaceae</taxon>
        <taxon>Mycolicibacter</taxon>
    </lineage>
</organism>
<reference evidence="1 2" key="1">
    <citation type="submission" date="2016-12" db="EMBL/GenBank/DDBJ databases">
        <title>The new phylogeny of genus Mycobacterium.</title>
        <authorList>
            <person name="Tortoli E."/>
            <person name="Trovato A."/>
            <person name="Cirillo D.M."/>
        </authorList>
    </citation>
    <scope>NUCLEOTIDE SEQUENCE [LARGE SCALE GENOMIC DNA]</scope>
    <source>
        <strain evidence="1 2">DSM 45454</strain>
    </source>
</reference>
<gene>
    <name evidence="1" type="ORF">BST10_21760</name>
</gene>